<reference evidence="1" key="1">
    <citation type="journal article" date="2014" name="Int. J. Syst. Evol. Microbiol.">
        <title>Complete genome sequence of Corynebacterium casei LMG S-19264T (=DSM 44701T), isolated from a smear-ripened cheese.</title>
        <authorList>
            <consortium name="US DOE Joint Genome Institute (JGI-PGF)"/>
            <person name="Walter F."/>
            <person name="Albersmeier A."/>
            <person name="Kalinowski J."/>
            <person name="Ruckert C."/>
        </authorList>
    </citation>
    <scope>NUCLEOTIDE SEQUENCE</scope>
    <source>
        <strain evidence="1">JCM 13919</strain>
    </source>
</reference>
<comment type="caution">
    <text evidence="1">The sequence shown here is derived from an EMBL/GenBank/DDBJ whole genome shotgun (WGS) entry which is preliminary data.</text>
</comment>
<name>A0A917K0U3_9GAMM</name>
<reference evidence="1" key="2">
    <citation type="submission" date="2020-09" db="EMBL/GenBank/DDBJ databases">
        <authorList>
            <person name="Sun Q."/>
            <person name="Ohkuma M."/>
        </authorList>
    </citation>
    <scope>NUCLEOTIDE SEQUENCE</scope>
    <source>
        <strain evidence="1">JCM 13919</strain>
    </source>
</reference>
<keyword evidence="2" id="KW-1185">Reference proteome</keyword>
<evidence type="ECO:0000313" key="2">
    <source>
        <dbReference type="Proteomes" id="UP000630149"/>
    </source>
</evidence>
<accession>A0A917K0U3</accession>
<proteinExistence type="predicted"/>
<dbReference type="RefSeq" id="WP_131777406.1">
    <property type="nucleotide sequence ID" value="NZ_BMOB01000013.1"/>
</dbReference>
<dbReference type="AlphaFoldDB" id="A0A917K0U3"/>
<dbReference type="EMBL" id="BMOB01000013">
    <property type="protein sequence ID" value="GGI92548.1"/>
    <property type="molecule type" value="Genomic_DNA"/>
</dbReference>
<evidence type="ECO:0000313" key="1">
    <source>
        <dbReference type="EMBL" id="GGI92548.1"/>
    </source>
</evidence>
<protein>
    <submittedName>
        <fullName evidence="1">Uncharacterized protein</fullName>
    </submittedName>
</protein>
<gene>
    <name evidence="1" type="ORF">GCM10007966_21480</name>
</gene>
<organism evidence="1 2">
    <name type="scientific">Legionella impletisoli</name>
    <dbReference type="NCBI Taxonomy" id="343510"/>
    <lineage>
        <taxon>Bacteria</taxon>
        <taxon>Pseudomonadati</taxon>
        <taxon>Pseudomonadota</taxon>
        <taxon>Gammaproteobacteria</taxon>
        <taxon>Legionellales</taxon>
        <taxon>Legionellaceae</taxon>
        <taxon>Legionella</taxon>
    </lineage>
</organism>
<sequence>MNIRAIVIAGALALTPLSSMALGWDWFNGQTGQTIISTGGVSGYYIDGYNIPREIFLVGGAPVVVVEEKEEVKHH</sequence>
<dbReference type="Proteomes" id="UP000630149">
    <property type="component" value="Unassembled WGS sequence"/>
</dbReference>